<accession>A0A9P6NHQ6</accession>
<name>A0A9P6NHQ6_9BASI</name>
<feature type="domain" description="P-type ATPase N-terminal" evidence="18">
    <location>
        <begin position="80"/>
        <end position="136"/>
    </location>
</feature>
<evidence type="ECO:0000256" key="9">
    <source>
        <dbReference type="ARBA" id="ARBA00022989"/>
    </source>
</evidence>
<dbReference type="SFLD" id="SFLDS00003">
    <property type="entry name" value="Haloacid_Dehalogenase"/>
    <property type="match status" value="1"/>
</dbReference>
<feature type="region of interest" description="Disordered" evidence="17">
    <location>
        <begin position="1512"/>
        <end position="1622"/>
    </location>
</feature>
<dbReference type="InterPro" id="IPR032631">
    <property type="entry name" value="P-type_ATPase_N"/>
</dbReference>
<evidence type="ECO:0000256" key="1">
    <source>
        <dbReference type="ARBA" id="ARBA00004141"/>
    </source>
</evidence>
<dbReference type="GO" id="GO:0045332">
    <property type="term" value="P:phospholipid translocation"/>
    <property type="evidence" value="ECO:0007669"/>
    <property type="project" value="TreeGrafter"/>
</dbReference>
<dbReference type="Gene3D" id="3.40.1110.10">
    <property type="entry name" value="Calcium-transporting ATPase, cytoplasmic domain N"/>
    <property type="match status" value="2"/>
</dbReference>
<dbReference type="SUPFAM" id="SSF81665">
    <property type="entry name" value="Calcium ATPase, transmembrane domain M"/>
    <property type="match status" value="1"/>
</dbReference>
<evidence type="ECO:0000313" key="20">
    <source>
        <dbReference type="EMBL" id="KAG0145827.1"/>
    </source>
</evidence>
<dbReference type="Proteomes" id="UP000886653">
    <property type="component" value="Unassembled WGS sequence"/>
</dbReference>
<keyword evidence="9 16" id="KW-1133">Transmembrane helix</keyword>
<feature type="binding site" evidence="14">
    <location>
        <position position="557"/>
    </location>
    <ligand>
        <name>ATP</name>
        <dbReference type="ChEBI" id="CHEBI:30616"/>
    </ligand>
</feature>
<keyword evidence="6 14" id="KW-0067">ATP-binding</keyword>
<keyword evidence="21" id="KW-1185">Reference proteome</keyword>
<feature type="binding site" evidence="15">
    <location>
        <position position="1142"/>
    </location>
    <ligand>
        <name>Mg(2+)</name>
        <dbReference type="ChEBI" id="CHEBI:18420"/>
    </ligand>
</feature>
<evidence type="ECO:0000256" key="10">
    <source>
        <dbReference type="ARBA" id="ARBA00023136"/>
    </source>
</evidence>
<feature type="binding site" evidence="14">
    <location>
        <position position="827"/>
    </location>
    <ligand>
        <name>ATP</name>
        <dbReference type="ChEBI" id="CHEBI:30616"/>
    </ligand>
</feature>
<dbReference type="Gene3D" id="3.40.50.1000">
    <property type="entry name" value="HAD superfamily/HAD-like"/>
    <property type="match status" value="2"/>
</dbReference>
<evidence type="ECO:0000256" key="8">
    <source>
        <dbReference type="ARBA" id="ARBA00022967"/>
    </source>
</evidence>
<dbReference type="InterPro" id="IPR006539">
    <property type="entry name" value="P-type_ATPase_IV"/>
</dbReference>
<evidence type="ECO:0000256" key="11">
    <source>
        <dbReference type="ARBA" id="ARBA00034036"/>
    </source>
</evidence>
<evidence type="ECO:0000256" key="16">
    <source>
        <dbReference type="RuleBase" id="RU362033"/>
    </source>
</evidence>
<evidence type="ECO:0000313" key="21">
    <source>
        <dbReference type="Proteomes" id="UP000886653"/>
    </source>
</evidence>
<evidence type="ECO:0000259" key="19">
    <source>
        <dbReference type="Pfam" id="PF16212"/>
    </source>
</evidence>
<feature type="binding site" evidence="14">
    <location>
        <position position="1142"/>
    </location>
    <ligand>
        <name>ATP</name>
        <dbReference type="ChEBI" id="CHEBI:30616"/>
    </ligand>
</feature>
<protein>
    <recommendedName>
        <fullName evidence="16">Phospholipid-transporting ATPase</fullName>
        <ecNumber evidence="16">7.6.2.1</ecNumber>
    </recommendedName>
</protein>
<comment type="subcellular location">
    <subcellularLocation>
        <location evidence="1 16">Membrane</location>
        <topology evidence="1 16">Multi-pass membrane protein</topology>
    </subcellularLocation>
</comment>
<reference evidence="20" key="1">
    <citation type="submission" date="2013-11" db="EMBL/GenBank/DDBJ databases">
        <title>Genome sequence of the fusiform rust pathogen reveals effectors for host alternation and coevolution with pine.</title>
        <authorList>
            <consortium name="DOE Joint Genome Institute"/>
            <person name="Smith K."/>
            <person name="Pendleton A."/>
            <person name="Kubisiak T."/>
            <person name="Anderson C."/>
            <person name="Salamov A."/>
            <person name="Aerts A."/>
            <person name="Riley R."/>
            <person name="Clum A."/>
            <person name="Lindquist E."/>
            <person name="Ence D."/>
            <person name="Campbell M."/>
            <person name="Kronenberg Z."/>
            <person name="Feau N."/>
            <person name="Dhillon B."/>
            <person name="Hamelin R."/>
            <person name="Burleigh J."/>
            <person name="Smith J."/>
            <person name="Yandell M."/>
            <person name="Nelson C."/>
            <person name="Grigoriev I."/>
            <person name="Davis J."/>
        </authorList>
    </citation>
    <scope>NUCLEOTIDE SEQUENCE</scope>
    <source>
        <strain evidence="20">G11</strain>
    </source>
</reference>
<dbReference type="NCBIfam" id="TIGR01494">
    <property type="entry name" value="ATPase_P-type"/>
    <property type="match status" value="2"/>
</dbReference>
<dbReference type="SUPFAM" id="SSF81660">
    <property type="entry name" value="Metal cation-transporting ATPase, ATP-binding domain N"/>
    <property type="match status" value="1"/>
</dbReference>
<dbReference type="GO" id="GO:0000287">
    <property type="term" value="F:magnesium ion binding"/>
    <property type="evidence" value="ECO:0007669"/>
    <property type="project" value="UniProtKB-UniRule"/>
</dbReference>
<dbReference type="InterPro" id="IPR023298">
    <property type="entry name" value="ATPase_P-typ_TM_dom_sf"/>
</dbReference>
<feature type="transmembrane region" description="Helical" evidence="16">
    <location>
        <begin position="1227"/>
        <end position="1248"/>
    </location>
</feature>
<feature type="binding site" evidence="14">
    <location>
        <position position="863"/>
    </location>
    <ligand>
        <name>ATP</name>
        <dbReference type="ChEBI" id="CHEBI:30616"/>
    </ligand>
</feature>
<comment type="similarity">
    <text evidence="2 16">Belongs to the cation transport ATPase (P-type) (TC 3.A.3) family. Type IV subfamily.</text>
</comment>
<feature type="binding site" evidence="14">
    <location>
        <position position="979"/>
    </location>
    <ligand>
        <name>ATP</name>
        <dbReference type="ChEBI" id="CHEBI:30616"/>
    </ligand>
</feature>
<feature type="domain" description="P-type ATPase C-terminal" evidence="19">
    <location>
        <begin position="1164"/>
        <end position="1415"/>
    </location>
</feature>
<evidence type="ECO:0000256" key="13">
    <source>
        <dbReference type="PIRSR" id="PIRSR606539-1"/>
    </source>
</evidence>
<comment type="cofactor">
    <cofactor evidence="15">
        <name>Mg(2+)</name>
        <dbReference type="ChEBI" id="CHEBI:18420"/>
    </cofactor>
</comment>
<organism evidence="20 21">
    <name type="scientific">Cronartium quercuum f. sp. fusiforme G11</name>
    <dbReference type="NCBI Taxonomy" id="708437"/>
    <lineage>
        <taxon>Eukaryota</taxon>
        <taxon>Fungi</taxon>
        <taxon>Dikarya</taxon>
        <taxon>Basidiomycota</taxon>
        <taxon>Pucciniomycotina</taxon>
        <taxon>Pucciniomycetes</taxon>
        <taxon>Pucciniales</taxon>
        <taxon>Coleosporiaceae</taxon>
        <taxon>Cronartium</taxon>
    </lineage>
</organism>
<keyword evidence="7 15" id="KW-0460">Magnesium</keyword>
<dbReference type="FunFam" id="3.40.50.1000:FF:000001">
    <property type="entry name" value="Phospholipid-transporting ATPase IC"/>
    <property type="match status" value="1"/>
</dbReference>
<comment type="catalytic activity">
    <reaction evidence="11 16">
        <text>ATP + H2O + phospholipidSide 1 = ADP + phosphate + phospholipidSide 2.</text>
        <dbReference type="EC" id="7.6.2.1"/>
    </reaction>
</comment>
<proteinExistence type="inferred from homology"/>
<dbReference type="Pfam" id="PF16212">
    <property type="entry name" value="PhoLip_ATPase_C"/>
    <property type="match status" value="1"/>
</dbReference>
<feature type="compositionally biased region" description="Low complexity" evidence="17">
    <location>
        <begin position="647"/>
        <end position="665"/>
    </location>
</feature>
<keyword evidence="4 15" id="KW-0479">Metal-binding</keyword>
<feature type="transmembrane region" description="Helical" evidence="16">
    <location>
        <begin position="1278"/>
        <end position="1297"/>
    </location>
</feature>
<dbReference type="InterPro" id="IPR001757">
    <property type="entry name" value="P_typ_ATPase"/>
</dbReference>
<dbReference type="InterPro" id="IPR008250">
    <property type="entry name" value="ATPase_P-typ_transduc_dom_A_sf"/>
</dbReference>
<dbReference type="InterPro" id="IPR018303">
    <property type="entry name" value="ATPase_P-typ_P_site"/>
</dbReference>
<dbReference type="InterPro" id="IPR036412">
    <property type="entry name" value="HAD-like_sf"/>
</dbReference>
<feature type="binding site" evidence="14">
    <location>
        <position position="748"/>
    </location>
    <ligand>
        <name>ATP</name>
        <dbReference type="ChEBI" id="CHEBI:30616"/>
    </ligand>
</feature>
<feature type="compositionally biased region" description="Gly residues" evidence="17">
    <location>
        <begin position="1589"/>
        <end position="1606"/>
    </location>
</feature>
<dbReference type="InterPro" id="IPR032630">
    <property type="entry name" value="P_typ_ATPase_c"/>
</dbReference>
<dbReference type="NCBIfam" id="TIGR01652">
    <property type="entry name" value="ATPase-Plipid"/>
    <property type="match status" value="2"/>
</dbReference>
<feature type="binding site" evidence="14">
    <location>
        <position position="1112"/>
    </location>
    <ligand>
        <name>ATP</name>
        <dbReference type="ChEBI" id="CHEBI:30616"/>
    </ligand>
</feature>
<dbReference type="Pfam" id="PF16209">
    <property type="entry name" value="PhoLip_ATPase_N"/>
    <property type="match status" value="1"/>
</dbReference>
<keyword evidence="3 16" id="KW-0812">Transmembrane</keyword>
<keyword evidence="10 16" id="KW-0472">Membrane</keyword>
<dbReference type="PROSITE" id="PS00154">
    <property type="entry name" value="ATPASE_E1_E2"/>
    <property type="match status" value="1"/>
</dbReference>
<dbReference type="SFLD" id="SFLDF00027">
    <property type="entry name" value="p-type_atpase"/>
    <property type="match status" value="1"/>
</dbReference>
<evidence type="ECO:0000256" key="4">
    <source>
        <dbReference type="ARBA" id="ARBA00022723"/>
    </source>
</evidence>
<feature type="binding site" evidence="14">
    <location>
        <position position="556"/>
    </location>
    <ligand>
        <name>ATP</name>
        <dbReference type="ChEBI" id="CHEBI:30616"/>
    </ligand>
</feature>
<sequence>MSRNQQQQQHQHSQIPLSTLHRKSNFSIKLNKFNSFDISSIFQPKLGPRLPRQVYINLPLPTTAWKTDKKHHQPLIGHPNQDWIFPSNRIRTAKYSLFTFLPRNLLEQFRRIANVFFLILVILQFIPKFAQVSPFLACLPLLTVLAITALKDGYEDIRRHQADSKTNNQIVHVLKSESFQNPNFTQQPKPFTFPNIFYKTTNQNNTLVNPSEQLIKTEKHWWNRKFKSQKCNKSSIKPPLSATTTILSTTDITTETKTSQFKKTTWQSIKVGDFVKLKNNEPVPADIIICSTSDTEENVCFIETKNLDGETNLKSRNSIKQLNHLRSSHDIINHSEKFWVESESPNPNLFKYNGAIVFPERQSQLKDKTEDSNENHEKFEALRVPVDLNTILLRGTVIRNTEWVIGLVIFTGPDTKIMMNSSGTPSKRSKVERLMNPMVFLNLAILAAMCLFNGIGTHFAEKYYYERNSYWTVGSNLPDDNPSINGAVGFANAMITYQNIVPISLYISIEFVRTLQAWFIWADDHLFYRPNKTRTLARSWNLSDDLGQIQYIFSDKTGTLTQNLMQFRQCSIGGKVYKGKQTKLSRIDEIDEDGTTVQDIEIESSTKGLRSKNEEEQIGKANLRITSARNELNSPIPKPINPKRKTNSSITVTDSSSSNNNNPTTKQTKADIEDSVINSADEAILGHGEGFVLEPFKDDQLSSDLADVESEQSRFIHGFFATLALCHTVLASEDESGMISYKAQSPDESALVQAAADVGFVFRGREKNVLRLEVPSDSGKRKQRKPPIVDEEDLGIELVDGTITAIEDQDQAETETHEYELLEVNEFTSARKRMSVVVRRLDNSQYGPGNAGDGQGSLYLLVKGADNVIFDRLSEGQDEIKSKTDDQLEQFAESGLRTLCLAYRKLDEDEFENWAVRYHKACSTVGSNRDKEIEIVQDQLEHSLNLLGATAIEDKLQDGVPEAIAELKRAGIKVWVATGDKLETAVAIGRSCNLIAKDMNLIVIRGGAYGTTASTYSQLRKAMIDFFDAAKLVENLKEMPPDHVPTERRPSHISNYSAIDLEEIVGEDNGRRTGGYGLVIDGASLHHAFGELFSKELLLELSTRCQAVICCRTSPKQKAEIVSLIKDGTSSMTLAIGDGANDVSMIQSADIGIGVSGEEGLQAVNASDYAIGQFRYLTRLLFVHGHWSYERNSKMIVNFFYKEIIGIAVLWFFQFWCAYSTTTMYEYTYLLFYNVFWTLLPVIGIGVFDQDIRQRVLVNVPELYSIGRDGKLFGLKIFSWYMIEGIYQGAICYFFITFSYDTTTARSDGFDVAIDEFSTVVIVAVVLASNGFNGLNLSSWNWYTFSFVMFGSVLILLYTAVYSAIKPGWIWTTVYGNNHFLWPSAYWWFGLLLAVTLCLLPHYLIKYYREMYNPTDLQILRYVDRHDPDHDYKADPQMPYLRELARYEPDVEPKSPRTIPIIERTRTSLSVTHDMATGQCSSLGGNRGFGFDQADGVGELALGNRLRRYNTSRLSLPQEKTKRDRSRSIRIGNLEIGSGGLSRKDSSKQRISGSHSGTTTLVKRLSDFIHHHPSPRPTSEGTSSERTRGGGGGGVENGEMNEGGGIPNNNVILNVPMVEEEV</sequence>
<dbReference type="InterPro" id="IPR023214">
    <property type="entry name" value="HAD_sf"/>
</dbReference>
<feature type="binding site" evidence="15">
    <location>
        <position position="555"/>
    </location>
    <ligand>
        <name>Mg(2+)</name>
        <dbReference type="ChEBI" id="CHEBI:18420"/>
    </ligand>
</feature>
<dbReference type="PRINTS" id="PR00119">
    <property type="entry name" value="CATATPASE"/>
</dbReference>
<dbReference type="OrthoDB" id="377733at2759"/>
<feature type="binding site" evidence="15">
    <location>
        <position position="1138"/>
    </location>
    <ligand>
        <name>Mg(2+)</name>
        <dbReference type="ChEBI" id="CHEBI:18420"/>
    </ligand>
</feature>
<feature type="binding site" evidence="14">
    <location>
        <position position="1141"/>
    </location>
    <ligand>
        <name>ATP</name>
        <dbReference type="ChEBI" id="CHEBI:30616"/>
    </ligand>
</feature>
<feature type="binding site" evidence="14">
    <location>
        <position position="1118"/>
    </location>
    <ligand>
        <name>ATP</name>
        <dbReference type="ChEBI" id="CHEBI:30616"/>
    </ligand>
</feature>
<evidence type="ECO:0000256" key="5">
    <source>
        <dbReference type="ARBA" id="ARBA00022741"/>
    </source>
</evidence>
<keyword evidence="8 16" id="KW-1278">Translocase</keyword>
<dbReference type="Pfam" id="PF13246">
    <property type="entry name" value="Cation_ATPase"/>
    <property type="match status" value="1"/>
</dbReference>
<dbReference type="EMBL" id="MU167270">
    <property type="protein sequence ID" value="KAG0145827.1"/>
    <property type="molecule type" value="Genomic_DNA"/>
</dbReference>
<feature type="binding site" evidence="14">
    <location>
        <position position="978"/>
    </location>
    <ligand>
        <name>ATP</name>
        <dbReference type="ChEBI" id="CHEBI:30616"/>
    </ligand>
</feature>
<dbReference type="EC" id="7.6.2.1" evidence="16"/>
<evidence type="ECO:0000256" key="15">
    <source>
        <dbReference type="PIRSR" id="PIRSR606539-3"/>
    </source>
</evidence>
<dbReference type="SUPFAM" id="SSF81653">
    <property type="entry name" value="Calcium ATPase, transduction domain A"/>
    <property type="match status" value="1"/>
</dbReference>
<feature type="transmembrane region" description="Helical" evidence="16">
    <location>
        <begin position="1199"/>
        <end position="1221"/>
    </location>
</feature>
<keyword evidence="5 14" id="KW-0547">Nucleotide-binding</keyword>
<feature type="transmembrane region" description="Helical" evidence="16">
    <location>
        <begin position="1385"/>
        <end position="1405"/>
    </location>
</feature>
<dbReference type="SUPFAM" id="SSF56784">
    <property type="entry name" value="HAD-like"/>
    <property type="match status" value="1"/>
</dbReference>
<dbReference type="GO" id="GO:0016887">
    <property type="term" value="F:ATP hydrolysis activity"/>
    <property type="evidence" value="ECO:0007669"/>
    <property type="project" value="InterPro"/>
</dbReference>
<evidence type="ECO:0000256" key="7">
    <source>
        <dbReference type="ARBA" id="ARBA00022842"/>
    </source>
</evidence>
<dbReference type="SFLD" id="SFLDG00002">
    <property type="entry name" value="C1.7:_P-type_atpase_like"/>
    <property type="match status" value="1"/>
</dbReference>
<dbReference type="Gene3D" id="1.20.1110.10">
    <property type="entry name" value="Calcium-transporting ATPase, transmembrane domain"/>
    <property type="match status" value="1"/>
</dbReference>
<feature type="binding site" evidence="15">
    <location>
        <position position="557"/>
    </location>
    <ligand>
        <name>Mg(2+)</name>
        <dbReference type="ChEBI" id="CHEBI:18420"/>
    </ligand>
</feature>
<evidence type="ECO:0000256" key="12">
    <source>
        <dbReference type="ARBA" id="ARBA00049128"/>
    </source>
</evidence>
<dbReference type="InterPro" id="IPR023299">
    <property type="entry name" value="ATPase_P-typ_cyto_dom_N"/>
</dbReference>
<feature type="binding site" evidence="14">
    <location>
        <position position="980"/>
    </location>
    <ligand>
        <name>ATP</name>
        <dbReference type="ChEBI" id="CHEBI:30616"/>
    </ligand>
</feature>
<feature type="transmembrane region" description="Helical" evidence="16">
    <location>
        <begin position="438"/>
        <end position="460"/>
    </location>
</feature>
<dbReference type="InterPro" id="IPR044492">
    <property type="entry name" value="P_typ_ATPase_HD_dom"/>
</dbReference>
<feature type="region of interest" description="Disordered" evidence="17">
    <location>
        <begin position="626"/>
        <end position="671"/>
    </location>
</feature>
<comment type="catalytic activity">
    <reaction evidence="12">
        <text>a 1,2-diacyl-sn-glycero-3-phosphoethanolamine(out) + ATP + H2O = a 1,2-diacyl-sn-glycero-3-phosphoethanolamine(in) + ADP + phosphate + H(+)</text>
        <dbReference type="Rhea" id="RHEA:66132"/>
        <dbReference type="ChEBI" id="CHEBI:15377"/>
        <dbReference type="ChEBI" id="CHEBI:15378"/>
        <dbReference type="ChEBI" id="CHEBI:30616"/>
        <dbReference type="ChEBI" id="CHEBI:43474"/>
        <dbReference type="ChEBI" id="CHEBI:64612"/>
        <dbReference type="ChEBI" id="CHEBI:456216"/>
    </reaction>
    <physiologicalReaction direction="left-to-right" evidence="12">
        <dbReference type="Rhea" id="RHEA:66133"/>
    </physiologicalReaction>
</comment>
<evidence type="ECO:0000256" key="17">
    <source>
        <dbReference type="SAM" id="MobiDB-lite"/>
    </source>
</evidence>
<comment type="caution">
    <text evidence="20">The sequence shown here is derived from an EMBL/GenBank/DDBJ whole genome shotgun (WGS) entry which is preliminary data.</text>
</comment>
<feature type="transmembrane region" description="Helical" evidence="16">
    <location>
        <begin position="109"/>
        <end position="126"/>
    </location>
</feature>
<dbReference type="GO" id="GO:0005886">
    <property type="term" value="C:plasma membrane"/>
    <property type="evidence" value="ECO:0007669"/>
    <property type="project" value="TreeGrafter"/>
</dbReference>
<feature type="compositionally biased region" description="Polar residues" evidence="17">
    <location>
        <begin position="1549"/>
        <end position="1561"/>
    </location>
</feature>
<dbReference type="GO" id="GO:0140326">
    <property type="term" value="F:ATPase-coupled intramembrane lipid transporter activity"/>
    <property type="evidence" value="ECO:0007669"/>
    <property type="project" value="UniProtKB-EC"/>
</dbReference>
<dbReference type="PANTHER" id="PTHR24092:SF153">
    <property type="entry name" value="PHOSPHOLIPID-TRANSPORTING ATPASE"/>
    <property type="match status" value="1"/>
</dbReference>
<feature type="transmembrane region" description="Helical" evidence="16">
    <location>
        <begin position="132"/>
        <end position="150"/>
    </location>
</feature>
<feature type="binding site" evidence="14">
    <location>
        <position position="555"/>
    </location>
    <ligand>
        <name>ATP</name>
        <dbReference type="ChEBI" id="CHEBI:30616"/>
    </ligand>
</feature>
<dbReference type="Gene3D" id="2.70.150.10">
    <property type="entry name" value="Calcium-transporting ATPase, cytoplasmic transduction domain A"/>
    <property type="match status" value="1"/>
</dbReference>
<evidence type="ECO:0000256" key="2">
    <source>
        <dbReference type="ARBA" id="ARBA00008109"/>
    </source>
</evidence>
<evidence type="ECO:0000256" key="6">
    <source>
        <dbReference type="ARBA" id="ARBA00022840"/>
    </source>
</evidence>
<dbReference type="GO" id="GO:0005524">
    <property type="term" value="F:ATP binding"/>
    <property type="evidence" value="ECO:0007669"/>
    <property type="project" value="UniProtKB-UniRule"/>
</dbReference>
<feature type="transmembrane region" description="Helical" evidence="16">
    <location>
        <begin position="1317"/>
        <end position="1335"/>
    </location>
</feature>
<feature type="binding site" evidence="14">
    <location>
        <position position="897"/>
    </location>
    <ligand>
        <name>ATP</name>
        <dbReference type="ChEBI" id="CHEBI:30616"/>
    </ligand>
</feature>
<feature type="transmembrane region" description="Helical" evidence="16">
    <location>
        <begin position="1342"/>
        <end position="1365"/>
    </location>
</feature>
<feature type="active site" description="4-aspartylphosphate intermediate" evidence="13">
    <location>
        <position position="555"/>
    </location>
</feature>
<dbReference type="PANTHER" id="PTHR24092">
    <property type="entry name" value="PROBABLE PHOSPHOLIPID-TRANSPORTING ATPASE"/>
    <property type="match status" value="1"/>
</dbReference>
<gene>
    <name evidence="20" type="ORF">CROQUDRAFT_63525</name>
</gene>
<evidence type="ECO:0000256" key="3">
    <source>
        <dbReference type="ARBA" id="ARBA00022692"/>
    </source>
</evidence>
<evidence type="ECO:0000256" key="14">
    <source>
        <dbReference type="PIRSR" id="PIRSR606539-2"/>
    </source>
</evidence>
<evidence type="ECO:0000259" key="18">
    <source>
        <dbReference type="Pfam" id="PF16209"/>
    </source>
</evidence>